<feature type="chain" id="PRO_5040936701" evidence="2">
    <location>
        <begin position="18"/>
        <end position="133"/>
    </location>
</feature>
<dbReference type="AlphaFoldDB" id="A0A9X6NCE4"/>
<reference evidence="4" key="1">
    <citation type="submission" date="2017-01" db="EMBL/GenBank/DDBJ databases">
        <title>Comparative genomics of anhydrobiosis in the tardigrade Hypsibius dujardini.</title>
        <authorList>
            <person name="Yoshida Y."/>
            <person name="Koutsovoulos G."/>
            <person name="Laetsch D."/>
            <person name="Stevens L."/>
            <person name="Kumar S."/>
            <person name="Horikawa D."/>
            <person name="Ishino K."/>
            <person name="Komine S."/>
            <person name="Tomita M."/>
            <person name="Blaxter M."/>
            <person name="Arakawa K."/>
        </authorList>
    </citation>
    <scope>NUCLEOTIDE SEQUENCE [LARGE SCALE GENOMIC DNA]</scope>
    <source>
        <strain evidence="4">Z151</strain>
    </source>
</reference>
<sequence>MAGLWLGILVASTLLTGRITMSVFDDQVRVFFLQHMAPIESIDNQCGGPETQNGIREPCRRREPREIHPLPLECRREERQHKLEESEQPSLASGVTHVEYLQILQYREDKKIIFSRTERFSFGTFATDKRRER</sequence>
<keyword evidence="2" id="KW-0732">Signal</keyword>
<comment type="caution">
    <text evidence="3">The sequence shown here is derived from an EMBL/GenBank/DDBJ whole genome shotgun (WGS) entry which is preliminary data.</text>
</comment>
<proteinExistence type="predicted"/>
<gene>
    <name evidence="3" type="ORF">BV898_15134</name>
</gene>
<accession>A0A9X6NCE4</accession>
<evidence type="ECO:0000256" key="1">
    <source>
        <dbReference type="SAM" id="MobiDB-lite"/>
    </source>
</evidence>
<evidence type="ECO:0000313" key="4">
    <source>
        <dbReference type="Proteomes" id="UP000192578"/>
    </source>
</evidence>
<evidence type="ECO:0000256" key="2">
    <source>
        <dbReference type="SAM" id="SignalP"/>
    </source>
</evidence>
<feature type="signal peptide" evidence="2">
    <location>
        <begin position="1"/>
        <end position="17"/>
    </location>
</feature>
<name>A0A9X6NCE4_HYPEX</name>
<dbReference type="Proteomes" id="UP000192578">
    <property type="component" value="Unassembled WGS sequence"/>
</dbReference>
<protein>
    <submittedName>
        <fullName evidence="3">Uncharacterized protein</fullName>
    </submittedName>
</protein>
<evidence type="ECO:0000313" key="3">
    <source>
        <dbReference type="EMBL" id="OWA50623.1"/>
    </source>
</evidence>
<feature type="region of interest" description="Disordered" evidence="1">
    <location>
        <begin position="43"/>
        <end position="62"/>
    </location>
</feature>
<keyword evidence="4" id="KW-1185">Reference proteome</keyword>
<dbReference type="EMBL" id="MTYJ01000198">
    <property type="protein sequence ID" value="OWA50623.1"/>
    <property type="molecule type" value="Genomic_DNA"/>
</dbReference>
<organism evidence="3 4">
    <name type="scientific">Hypsibius exemplaris</name>
    <name type="common">Freshwater tardigrade</name>
    <dbReference type="NCBI Taxonomy" id="2072580"/>
    <lineage>
        <taxon>Eukaryota</taxon>
        <taxon>Metazoa</taxon>
        <taxon>Ecdysozoa</taxon>
        <taxon>Tardigrada</taxon>
        <taxon>Eutardigrada</taxon>
        <taxon>Parachela</taxon>
        <taxon>Hypsibioidea</taxon>
        <taxon>Hypsibiidae</taxon>
        <taxon>Hypsibius</taxon>
    </lineage>
</organism>